<feature type="coiled-coil region" evidence="1">
    <location>
        <begin position="280"/>
        <end position="342"/>
    </location>
</feature>
<accession>A0ABY6N5R0</accession>
<protein>
    <submittedName>
        <fullName evidence="2">Uncharacterized protein</fullName>
    </submittedName>
</protein>
<reference evidence="2" key="1">
    <citation type="submission" date="2022-06" db="EMBL/GenBank/DDBJ databases">
        <title>Alkalimarinus sp. nov., isolated from gut of a Alitta virens.</title>
        <authorList>
            <person name="Yang A.I."/>
            <person name="Shin N.-R."/>
        </authorList>
    </citation>
    <scope>NUCLEOTIDE SEQUENCE</scope>
    <source>
        <strain evidence="2">A2M4</strain>
    </source>
</reference>
<feature type="coiled-coil region" evidence="1">
    <location>
        <begin position="189"/>
        <end position="245"/>
    </location>
</feature>
<name>A0ABY6N5R0_9ALTE</name>
<sequence>MGSLKSDTSVAVFFMEGNTVSRQMLFSEFEAILDGYVGLSDMADKEAKAVYVVVNGQLQVEALVFFLIYFDDEGRADPEWNIPIERLASISGGGPDMGGGAIRLSCRSQCSINWHQKELWDPDMTPGSSHFAAIKKAVEKNRLGFKSVSVEENVPTLQPFEADLIPTITTKVDSEADDTEHRLKLARLIKNQRLRIKTLESHRQAQKEEFQRQNTLQSQAYKTRIQNLELSVEKLKVINEQLQEKLFNRNQQFLGLQDKVSNQTTHLSDLEDKLKHAEVAEIEGLERQKLEAELVILKEQLDRRDIEAVYREEKQELLRAELEELKATTEQTERESMMAKLQELEVVFVAYHPGAGHVTVPFSDIYRYVESPLKYVASKCYVTEEVYKKWLDHQDNPVCCYKKGDGELCGASLKLISNPGDFEEGVSDHCSRHRVD</sequence>
<evidence type="ECO:0000256" key="1">
    <source>
        <dbReference type="SAM" id="Coils"/>
    </source>
</evidence>
<keyword evidence="1" id="KW-0175">Coiled coil</keyword>
<evidence type="ECO:0000313" key="2">
    <source>
        <dbReference type="EMBL" id="UZE97446.1"/>
    </source>
</evidence>
<dbReference type="EMBL" id="CP100390">
    <property type="protein sequence ID" value="UZE97446.1"/>
    <property type="molecule type" value="Genomic_DNA"/>
</dbReference>
<gene>
    <name evidence="2" type="ORF">NKI27_06790</name>
</gene>
<keyword evidence="3" id="KW-1185">Reference proteome</keyword>
<dbReference type="RefSeq" id="WP_265048920.1">
    <property type="nucleotide sequence ID" value="NZ_CP100390.1"/>
</dbReference>
<organism evidence="2 3">
    <name type="scientific">Alkalimarinus alittae</name>
    <dbReference type="NCBI Taxonomy" id="2961619"/>
    <lineage>
        <taxon>Bacteria</taxon>
        <taxon>Pseudomonadati</taxon>
        <taxon>Pseudomonadota</taxon>
        <taxon>Gammaproteobacteria</taxon>
        <taxon>Alteromonadales</taxon>
        <taxon>Alteromonadaceae</taxon>
        <taxon>Alkalimarinus</taxon>
    </lineage>
</organism>
<proteinExistence type="predicted"/>
<evidence type="ECO:0000313" key="3">
    <source>
        <dbReference type="Proteomes" id="UP001163739"/>
    </source>
</evidence>
<dbReference type="Proteomes" id="UP001163739">
    <property type="component" value="Chromosome"/>
</dbReference>